<sequence length="197" mass="21094">MLNTPYPFDANNHAYQRFLTLTGEHFEVVRWDTTTGRPALLTLIDISSRDAFSVALLDTDEDPQPHALLAVTTDAALSLHGPIRGRAAAADYAPHLAMRDARVAATTPAALHHPDTPTIRPDEWLTVPPDIASAAHTPPGDTTSVGLVLLDRDRAQLAVVGPFPTSGDAQAWQSDTDGWPTIDRLTVALQPPAAESA</sequence>
<dbReference type="EMBL" id="CP157762">
    <property type="protein sequence ID" value="XBP94740.1"/>
    <property type="molecule type" value="Genomic_DNA"/>
</dbReference>
<dbReference type="RefSeq" id="WP_350934922.1">
    <property type="nucleotide sequence ID" value="NZ_CP157762.1"/>
</dbReference>
<evidence type="ECO:0000313" key="1">
    <source>
        <dbReference type="EMBL" id="XBP94740.1"/>
    </source>
</evidence>
<protein>
    <submittedName>
        <fullName evidence="2">Uncharacterized protein</fullName>
    </submittedName>
</protein>
<gene>
    <name evidence="2" type="ORF">ABUL08_04915</name>
    <name evidence="1" type="ORF">VK199_04885</name>
</gene>
<reference evidence="2" key="2">
    <citation type="submission" date="2024-06" db="EMBL/GenBank/DDBJ databases">
        <title>Micromonospora mangrovi CCTCC AA 2012012 genome sequences.</title>
        <authorList>
            <person name="Gao J."/>
        </authorList>
    </citation>
    <scope>NUCLEOTIDE SEQUENCE</scope>
    <source>
        <strain evidence="2">CCTCC AA 2012012</strain>
    </source>
</reference>
<dbReference type="AlphaFoldDB" id="A0AAU8HJ53"/>
<proteinExistence type="predicted"/>
<dbReference type="EMBL" id="CP159342">
    <property type="protein sequence ID" value="XCH75441.1"/>
    <property type="molecule type" value="Genomic_DNA"/>
</dbReference>
<evidence type="ECO:0000313" key="2">
    <source>
        <dbReference type="EMBL" id="XCH75441.1"/>
    </source>
</evidence>
<reference evidence="1" key="1">
    <citation type="submission" date="2024-01" db="EMBL/GenBank/DDBJ databases">
        <title>The genome sequence of Micromonospora mangrovi CCTCC AA 2012012.</title>
        <authorList>
            <person name="Gao J."/>
        </authorList>
    </citation>
    <scope>NUCLEOTIDE SEQUENCE</scope>
    <source>
        <strain evidence="1">CCTCC AA 2012012</strain>
    </source>
</reference>
<accession>A0AAU8HJ53</accession>
<name>A0AAU8HJ53_9ACTN</name>
<organism evidence="2">
    <name type="scientific">Micromonospora sp. CCTCC AA 2012012</name>
    <dbReference type="NCBI Taxonomy" id="3111921"/>
    <lineage>
        <taxon>Bacteria</taxon>
        <taxon>Bacillati</taxon>
        <taxon>Actinomycetota</taxon>
        <taxon>Actinomycetes</taxon>
        <taxon>Micromonosporales</taxon>
        <taxon>Micromonosporaceae</taxon>
        <taxon>Micromonospora</taxon>
    </lineage>
</organism>